<dbReference type="PROSITE" id="PS00498">
    <property type="entry name" value="TYROSINASE_2"/>
    <property type="match status" value="1"/>
</dbReference>
<feature type="domain" description="Tyrosinase copper-binding" evidence="5">
    <location>
        <begin position="261"/>
        <end position="272"/>
    </location>
</feature>
<dbReference type="RefSeq" id="XP_030980300.1">
    <property type="nucleotide sequence ID" value="XM_031130994.1"/>
</dbReference>
<reference evidence="7" key="3">
    <citation type="submission" date="2025-08" db="UniProtKB">
        <authorList>
            <consortium name="RefSeq"/>
        </authorList>
    </citation>
    <scope>IDENTIFICATION</scope>
    <source>
        <strain evidence="7">NI907</strain>
    </source>
</reference>
<keyword evidence="2" id="KW-0186">Copper</keyword>
<keyword evidence="6" id="KW-1185">Reference proteome</keyword>
<dbReference type="GO" id="GO:0016491">
    <property type="term" value="F:oxidoreductase activity"/>
    <property type="evidence" value="ECO:0007669"/>
    <property type="project" value="InterPro"/>
</dbReference>
<dbReference type="Pfam" id="PF00264">
    <property type="entry name" value="Tyrosinase"/>
    <property type="match status" value="1"/>
</dbReference>
<dbReference type="PANTHER" id="PTHR11474:SF126">
    <property type="entry name" value="TYROSINASE-LIKE PROTEIN TYR-1-RELATED"/>
    <property type="match status" value="1"/>
</dbReference>
<protein>
    <recommendedName>
        <fullName evidence="4 5">Tyrosinase copper-binding domain-containing protein</fullName>
    </recommendedName>
</protein>
<feature type="chain" id="PRO_5027948026" description="Tyrosinase copper-binding domain-containing protein" evidence="3">
    <location>
        <begin position="19"/>
        <end position="337"/>
    </location>
</feature>
<dbReference type="PRINTS" id="PR00092">
    <property type="entry name" value="TYROSINASE"/>
</dbReference>
<evidence type="ECO:0000259" key="4">
    <source>
        <dbReference type="PROSITE" id="PS00497"/>
    </source>
</evidence>
<reference evidence="7" key="2">
    <citation type="submission" date="2019-10" db="EMBL/GenBank/DDBJ databases">
        <authorList>
            <consortium name="NCBI Genome Project"/>
        </authorList>
    </citation>
    <scope>NUCLEOTIDE SEQUENCE</scope>
    <source>
        <strain evidence="7">NI907</strain>
    </source>
</reference>
<dbReference type="InterPro" id="IPR008922">
    <property type="entry name" value="Di-copper_centre_dom_sf"/>
</dbReference>
<organism evidence="6 7">
    <name type="scientific">Pyricularia grisea</name>
    <name type="common">Crabgrass-specific blast fungus</name>
    <name type="synonym">Magnaporthe grisea</name>
    <dbReference type="NCBI Taxonomy" id="148305"/>
    <lineage>
        <taxon>Eukaryota</taxon>
        <taxon>Fungi</taxon>
        <taxon>Dikarya</taxon>
        <taxon>Ascomycota</taxon>
        <taxon>Pezizomycotina</taxon>
        <taxon>Sordariomycetes</taxon>
        <taxon>Sordariomycetidae</taxon>
        <taxon>Magnaporthales</taxon>
        <taxon>Pyriculariaceae</taxon>
        <taxon>Pyricularia</taxon>
    </lineage>
</organism>
<evidence type="ECO:0000256" key="3">
    <source>
        <dbReference type="SAM" id="SignalP"/>
    </source>
</evidence>
<dbReference type="PANTHER" id="PTHR11474">
    <property type="entry name" value="TYROSINASE FAMILY MEMBER"/>
    <property type="match status" value="1"/>
</dbReference>
<accession>A0A6P8AZF3</accession>
<keyword evidence="1" id="KW-0479">Metal-binding</keyword>
<evidence type="ECO:0000313" key="6">
    <source>
        <dbReference type="Proteomes" id="UP000515153"/>
    </source>
</evidence>
<evidence type="ECO:0000256" key="2">
    <source>
        <dbReference type="ARBA" id="ARBA00023008"/>
    </source>
</evidence>
<dbReference type="GeneID" id="41965899"/>
<evidence type="ECO:0000313" key="7">
    <source>
        <dbReference type="RefSeq" id="XP_030980300.1"/>
    </source>
</evidence>
<sequence>MLAVNLIISALLPTVAIAAPTITNTNTTTACTNPQKRVEFRNLTTVDRQQYVDAIFCMSKKPSELGMSLLTSRLADFTYVHALLNDDIHFVAQFLPWHRWFLHLYEQDLRKCGYQGPLAYWDWTLDYQDLPNASIWDPVSGIGGDGVAPPGVSRRQSAMADFGVDRSQPVYYFCVEDGPFKDLKVEYKSANYVPHCLTRSFNNGNYFPGDMNGWAVSPSTIANIMTKPDYDDFRQWLEGQPHGAIHSAIGGDMGPSSSPNDPVFFLHHAQVDRLWLQWQQQSPEKAVDYGGRRAQDVPEGQQTSALTDIMEMLGLGKNLEVADVMSVQSEHLCYEYV</sequence>
<gene>
    <name evidence="7" type="ORF">PgNI_11020</name>
</gene>
<name>A0A6P8AZF3_PYRGI</name>
<dbReference type="Proteomes" id="UP000515153">
    <property type="component" value="Chromosome VII"/>
</dbReference>
<dbReference type="KEGG" id="pgri:PgNI_11020"/>
<feature type="domain" description="Tyrosinase copper-binding" evidence="4">
    <location>
        <begin position="89"/>
        <end position="106"/>
    </location>
</feature>
<evidence type="ECO:0000259" key="5">
    <source>
        <dbReference type="PROSITE" id="PS00498"/>
    </source>
</evidence>
<dbReference type="Gene3D" id="1.10.1280.10">
    <property type="entry name" value="Di-copper center containing domain from catechol oxidase"/>
    <property type="match status" value="1"/>
</dbReference>
<dbReference type="PROSITE" id="PS00497">
    <property type="entry name" value="TYROSINASE_1"/>
    <property type="match status" value="1"/>
</dbReference>
<dbReference type="SUPFAM" id="SSF48056">
    <property type="entry name" value="Di-copper centre-containing domain"/>
    <property type="match status" value="1"/>
</dbReference>
<dbReference type="InterPro" id="IPR002227">
    <property type="entry name" value="Tyrosinase_Cu-bd"/>
</dbReference>
<reference evidence="6 7" key="1">
    <citation type="journal article" date="2019" name="Mol. Biol. Evol.">
        <title>Blast fungal genomes show frequent chromosomal changes, gene gains and losses, and effector gene turnover.</title>
        <authorList>
            <person name="Gomez Luciano L.B."/>
            <person name="Jason Tsai I."/>
            <person name="Chuma I."/>
            <person name="Tosa Y."/>
            <person name="Chen Y.H."/>
            <person name="Li J.Y."/>
            <person name="Li M.Y."/>
            <person name="Jade Lu M.Y."/>
            <person name="Nakayashiki H."/>
            <person name="Li W.H."/>
        </authorList>
    </citation>
    <scope>NUCLEOTIDE SEQUENCE [LARGE SCALE GENOMIC DNA]</scope>
    <source>
        <strain evidence="6 7">NI907</strain>
    </source>
</reference>
<proteinExistence type="predicted"/>
<dbReference type="OrthoDB" id="6132182at2759"/>
<dbReference type="GO" id="GO:0046872">
    <property type="term" value="F:metal ion binding"/>
    <property type="evidence" value="ECO:0007669"/>
    <property type="project" value="UniProtKB-KW"/>
</dbReference>
<feature type="signal peptide" evidence="3">
    <location>
        <begin position="1"/>
        <end position="18"/>
    </location>
</feature>
<keyword evidence="3" id="KW-0732">Signal</keyword>
<evidence type="ECO:0000256" key="1">
    <source>
        <dbReference type="ARBA" id="ARBA00022723"/>
    </source>
</evidence>
<dbReference type="InterPro" id="IPR050316">
    <property type="entry name" value="Tyrosinase/Hemocyanin"/>
</dbReference>
<dbReference type="AlphaFoldDB" id="A0A6P8AZF3"/>